<feature type="transmembrane region" description="Helical" evidence="1">
    <location>
        <begin position="71"/>
        <end position="88"/>
    </location>
</feature>
<feature type="transmembrane region" description="Helical" evidence="1">
    <location>
        <begin position="39"/>
        <end position="59"/>
    </location>
</feature>
<feature type="transmembrane region" description="Helical" evidence="1">
    <location>
        <begin position="6"/>
        <end position="27"/>
    </location>
</feature>
<organism evidence="2 3">
    <name type="scientific">Anaerostipes amylophilus</name>
    <dbReference type="NCBI Taxonomy" id="2981779"/>
    <lineage>
        <taxon>Bacteria</taxon>
        <taxon>Bacillati</taxon>
        <taxon>Bacillota</taxon>
        <taxon>Clostridia</taxon>
        <taxon>Lachnospirales</taxon>
        <taxon>Lachnospiraceae</taxon>
        <taxon>Anaerostipes</taxon>
    </lineage>
</organism>
<keyword evidence="3" id="KW-1185">Reference proteome</keyword>
<protein>
    <submittedName>
        <fullName evidence="2">DUF1294 domain-containing protein</fullName>
    </submittedName>
</protein>
<dbReference type="EMBL" id="JBBNIN010000026">
    <property type="protein sequence ID" value="MEQ2711987.1"/>
    <property type="molecule type" value="Genomic_DNA"/>
</dbReference>
<feature type="transmembrane region" description="Helical" evidence="1">
    <location>
        <begin position="109"/>
        <end position="127"/>
    </location>
</feature>
<evidence type="ECO:0000313" key="3">
    <source>
        <dbReference type="Proteomes" id="UP001482154"/>
    </source>
</evidence>
<feature type="transmembrane region" description="Helical" evidence="1">
    <location>
        <begin position="170"/>
        <end position="191"/>
    </location>
</feature>
<sequence length="195" mass="22059">MNLGIFEYYLIGVNIIGFFMYLLNMFLYSHTENGQVDAILTSWSLIGGSAGILLAILLFDRKAVKDNMMSRVFIACVFVIQVIILLMVKGHHTDHITLAFWEFFAKYKILLIYLAVINFIAFAAYAIDKVNAAEHRSRIRIVTLLGLAFVGGSIGSLLAMYLLRHKTKKDYFTVGVPLIMIMQVVVIFYAMNAGW</sequence>
<evidence type="ECO:0000256" key="1">
    <source>
        <dbReference type="SAM" id="Phobius"/>
    </source>
</evidence>
<dbReference type="InterPro" id="IPR010718">
    <property type="entry name" value="DUF1294"/>
</dbReference>
<evidence type="ECO:0000313" key="2">
    <source>
        <dbReference type="EMBL" id="MEQ2711987.1"/>
    </source>
</evidence>
<dbReference type="RefSeq" id="WP_349111306.1">
    <property type="nucleotide sequence ID" value="NZ_JBBNIN010000026.1"/>
</dbReference>
<dbReference type="Proteomes" id="UP001482154">
    <property type="component" value="Unassembled WGS sequence"/>
</dbReference>
<gene>
    <name evidence="2" type="ORF">AAAU51_12575</name>
</gene>
<reference evidence="2 3" key="1">
    <citation type="submission" date="2024-04" db="EMBL/GenBank/DDBJ databases">
        <title>Human intestinal bacterial collection.</title>
        <authorList>
            <person name="Pauvert C."/>
            <person name="Hitch T.C.A."/>
            <person name="Clavel T."/>
        </authorList>
    </citation>
    <scope>NUCLEOTIDE SEQUENCE [LARGE SCALE GENOMIC DNA]</scope>
    <source>
        <strain evidence="2 3">CLA-AA-H249</strain>
    </source>
</reference>
<proteinExistence type="predicted"/>
<keyword evidence="1" id="KW-1133">Transmembrane helix</keyword>
<keyword evidence="1" id="KW-0472">Membrane</keyword>
<accession>A0ABV1IYR0</accession>
<comment type="caution">
    <text evidence="2">The sequence shown here is derived from an EMBL/GenBank/DDBJ whole genome shotgun (WGS) entry which is preliminary data.</text>
</comment>
<name>A0ABV1IYR0_9FIRM</name>
<feature type="transmembrane region" description="Helical" evidence="1">
    <location>
        <begin position="139"/>
        <end position="163"/>
    </location>
</feature>
<keyword evidence="1" id="KW-0812">Transmembrane</keyword>
<dbReference type="Pfam" id="PF06961">
    <property type="entry name" value="DUF1294"/>
    <property type="match status" value="1"/>
</dbReference>